<dbReference type="GO" id="GO:0050906">
    <property type="term" value="P:detection of stimulus involved in sensory perception"/>
    <property type="evidence" value="ECO:0007669"/>
    <property type="project" value="UniProtKB-ARBA"/>
</dbReference>
<dbReference type="Pfam" id="PF00060">
    <property type="entry name" value="Lig_chan"/>
    <property type="match status" value="1"/>
</dbReference>
<dbReference type="Gene3D" id="1.10.287.70">
    <property type="match status" value="1"/>
</dbReference>
<evidence type="ECO:0000256" key="9">
    <source>
        <dbReference type="SAM" id="Phobius"/>
    </source>
</evidence>
<keyword evidence="7" id="KW-0675">Receptor</keyword>
<organism evidence="11 12">
    <name type="scientific">Petrolisthes manimaculis</name>
    <dbReference type="NCBI Taxonomy" id="1843537"/>
    <lineage>
        <taxon>Eukaryota</taxon>
        <taxon>Metazoa</taxon>
        <taxon>Ecdysozoa</taxon>
        <taxon>Arthropoda</taxon>
        <taxon>Crustacea</taxon>
        <taxon>Multicrustacea</taxon>
        <taxon>Malacostraca</taxon>
        <taxon>Eumalacostraca</taxon>
        <taxon>Eucarida</taxon>
        <taxon>Decapoda</taxon>
        <taxon>Pleocyemata</taxon>
        <taxon>Anomura</taxon>
        <taxon>Galatheoidea</taxon>
        <taxon>Porcellanidae</taxon>
        <taxon>Petrolisthes</taxon>
    </lineage>
</organism>
<keyword evidence="12" id="KW-1185">Reference proteome</keyword>
<dbReference type="InterPro" id="IPR052192">
    <property type="entry name" value="Insect_Ionotropic_Sensory_Rcpt"/>
</dbReference>
<keyword evidence="6 9" id="KW-0472">Membrane</keyword>
<accession>A0AAE1QGN0</accession>
<comment type="similarity">
    <text evidence="2">Belongs to the glutamate-gated ion channel (TC 1.A.10.1) family.</text>
</comment>
<comment type="subcellular location">
    <subcellularLocation>
        <location evidence="1">Cell membrane</location>
        <topology evidence="1">Multi-pass membrane protein</topology>
    </subcellularLocation>
</comment>
<evidence type="ECO:0000259" key="10">
    <source>
        <dbReference type="Pfam" id="PF00060"/>
    </source>
</evidence>
<dbReference type="GO" id="GO:0015276">
    <property type="term" value="F:ligand-gated monoatomic ion channel activity"/>
    <property type="evidence" value="ECO:0007669"/>
    <property type="project" value="InterPro"/>
</dbReference>
<dbReference type="InterPro" id="IPR001320">
    <property type="entry name" value="Iontro_rcpt_C"/>
</dbReference>
<dbReference type="GO" id="GO:0005886">
    <property type="term" value="C:plasma membrane"/>
    <property type="evidence" value="ECO:0007669"/>
    <property type="project" value="UniProtKB-SubCell"/>
</dbReference>
<evidence type="ECO:0000256" key="4">
    <source>
        <dbReference type="ARBA" id="ARBA00022692"/>
    </source>
</evidence>
<evidence type="ECO:0000256" key="1">
    <source>
        <dbReference type="ARBA" id="ARBA00004651"/>
    </source>
</evidence>
<dbReference type="Proteomes" id="UP001292094">
    <property type="component" value="Unassembled WGS sequence"/>
</dbReference>
<evidence type="ECO:0000256" key="5">
    <source>
        <dbReference type="ARBA" id="ARBA00022989"/>
    </source>
</evidence>
<evidence type="ECO:0000256" key="6">
    <source>
        <dbReference type="ARBA" id="ARBA00023136"/>
    </source>
</evidence>
<gene>
    <name evidence="11" type="ORF">Pmani_003048</name>
</gene>
<keyword evidence="8" id="KW-0325">Glycoprotein</keyword>
<evidence type="ECO:0000313" key="12">
    <source>
        <dbReference type="Proteomes" id="UP001292094"/>
    </source>
</evidence>
<protein>
    <recommendedName>
        <fullName evidence="10">Ionotropic glutamate receptor C-terminal domain-containing protein</fullName>
    </recommendedName>
</protein>
<evidence type="ECO:0000313" key="11">
    <source>
        <dbReference type="EMBL" id="KAK4326446.1"/>
    </source>
</evidence>
<dbReference type="AlphaFoldDB" id="A0AAE1QGN0"/>
<feature type="transmembrane region" description="Helical" evidence="9">
    <location>
        <begin position="229"/>
        <end position="248"/>
    </location>
</feature>
<feature type="domain" description="Ionotropic glutamate receptor C-terminal" evidence="10">
    <location>
        <begin position="230"/>
        <end position="501"/>
    </location>
</feature>
<evidence type="ECO:0000256" key="8">
    <source>
        <dbReference type="ARBA" id="ARBA00023180"/>
    </source>
</evidence>
<name>A0AAE1QGN0_9EUCA</name>
<keyword evidence="5 9" id="KW-1133">Transmembrane helix</keyword>
<dbReference type="PANTHER" id="PTHR42643:SF39">
    <property type="entry name" value="IONOTROPIC RECEPTOR 56A-RELATED"/>
    <property type="match status" value="1"/>
</dbReference>
<evidence type="ECO:0000256" key="2">
    <source>
        <dbReference type="ARBA" id="ARBA00008685"/>
    </source>
</evidence>
<sequence length="527" mass="59613">MLWARVADEDRLLVWMNKVLVVTRLPLPSLHPLLSTHWTLANMNVMVVNDETDHLPHSPPRCGVFVHLPYTVSGVAETVRVASWTPTQGLNILSTQLTLYPEKGANFHGAAVTMGSNTLPPYWQQWEVLNSEGEKEMRYAGRSWLMIELVAHKLNFTPVQVMTSNWAEVMALIKERVIYISPVVYTVMPHQLAFNDYTTFIEPDTLTFSMAVPSLAPRWQALYYPLSPVVWLLVLLSILVYPAVLLLLSYNRSVGGLQVMVVMEATATLLGQPLPRHLPHHTYLRLLVGAWLMFGVIFATAYRGNLTAFLTIPKFPPRAETLHQLIMTDAMVTVPWDDGDDLKMFFGESGSPDSQELSRRMYKVLDTETGMRQATYMNEAYVYVRKVLEMNIAQHFTSHDGQPQLYVAQENISPGFAAWPIIRDAFFKHTLDWCVNAIVESGLSEKWMSDTLDIARRESRILRRQEQDASGNTPSTDAARRVVTALTMTHMQGLFFLLLPGFLLGAASFVVEFLMGKVVVGSERKRE</sequence>
<dbReference type="EMBL" id="JAWZYT010000217">
    <property type="protein sequence ID" value="KAK4326446.1"/>
    <property type="molecule type" value="Genomic_DNA"/>
</dbReference>
<feature type="transmembrane region" description="Helical" evidence="9">
    <location>
        <begin position="494"/>
        <end position="515"/>
    </location>
</feature>
<comment type="caution">
    <text evidence="11">The sequence shown here is derived from an EMBL/GenBank/DDBJ whole genome shotgun (WGS) entry which is preliminary data.</text>
</comment>
<evidence type="ECO:0000256" key="3">
    <source>
        <dbReference type="ARBA" id="ARBA00022475"/>
    </source>
</evidence>
<proteinExistence type="inferred from homology"/>
<dbReference type="PANTHER" id="PTHR42643">
    <property type="entry name" value="IONOTROPIC RECEPTOR 20A-RELATED"/>
    <property type="match status" value="1"/>
</dbReference>
<reference evidence="11" key="1">
    <citation type="submission" date="2023-11" db="EMBL/GenBank/DDBJ databases">
        <title>Genome assemblies of two species of porcelain crab, Petrolisthes cinctipes and Petrolisthes manimaculis (Anomura: Porcellanidae).</title>
        <authorList>
            <person name="Angst P."/>
        </authorList>
    </citation>
    <scope>NUCLEOTIDE SEQUENCE</scope>
    <source>
        <strain evidence="11">PB745_02</strain>
        <tissue evidence="11">Gill</tissue>
    </source>
</reference>
<feature type="transmembrane region" description="Helical" evidence="9">
    <location>
        <begin position="283"/>
        <end position="302"/>
    </location>
</feature>
<keyword evidence="4 9" id="KW-0812">Transmembrane</keyword>
<keyword evidence="3" id="KW-1003">Cell membrane</keyword>
<evidence type="ECO:0000256" key="7">
    <source>
        <dbReference type="ARBA" id="ARBA00023170"/>
    </source>
</evidence>